<dbReference type="InterPro" id="IPR050168">
    <property type="entry name" value="AAA_ATPase_domain"/>
</dbReference>
<dbReference type="Pfam" id="PF14559">
    <property type="entry name" value="TPR_19"/>
    <property type="match status" value="1"/>
</dbReference>
<evidence type="ECO:0000256" key="2">
    <source>
        <dbReference type="ARBA" id="ARBA00022840"/>
    </source>
</evidence>
<dbReference type="InterPro" id="IPR003593">
    <property type="entry name" value="AAA+_ATPase"/>
</dbReference>
<name>A0ABX0T5G4_9MICO</name>
<dbReference type="Gene3D" id="1.10.8.60">
    <property type="match status" value="1"/>
</dbReference>
<protein>
    <submittedName>
        <fullName evidence="5">SpoVK/Ycf46/Vps4 family AAA+-type ATPase</fullName>
    </submittedName>
</protein>
<dbReference type="Gene3D" id="3.40.50.300">
    <property type="entry name" value="P-loop containing nucleotide triphosphate hydrolases"/>
    <property type="match status" value="1"/>
</dbReference>
<dbReference type="Pfam" id="PF17862">
    <property type="entry name" value="AAA_lid_3"/>
    <property type="match status" value="1"/>
</dbReference>
<evidence type="ECO:0000256" key="3">
    <source>
        <dbReference type="RuleBase" id="RU003651"/>
    </source>
</evidence>
<dbReference type="RefSeq" id="WP_166778660.1">
    <property type="nucleotide sequence ID" value="NZ_JAAOYO010000001.1"/>
</dbReference>
<dbReference type="InterPro" id="IPR003959">
    <property type="entry name" value="ATPase_AAA_core"/>
</dbReference>
<evidence type="ECO:0000259" key="4">
    <source>
        <dbReference type="SMART" id="SM00382"/>
    </source>
</evidence>
<keyword evidence="2 3" id="KW-0067">ATP-binding</keyword>
<dbReference type="SUPFAM" id="SSF48452">
    <property type="entry name" value="TPR-like"/>
    <property type="match status" value="1"/>
</dbReference>
<evidence type="ECO:0000313" key="5">
    <source>
        <dbReference type="EMBL" id="NII39429.1"/>
    </source>
</evidence>
<dbReference type="Pfam" id="PF00004">
    <property type="entry name" value="AAA"/>
    <property type="match status" value="1"/>
</dbReference>
<gene>
    <name evidence="5" type="ORF">E9228_000048</name>
</gene>
<organism evidence="5 6">
    <name type="scientific">Curtobacterium salicis</name>
    <dbReference type="NCBI Taxonomy" id="1779862"/>
    <lineage>
        <taxon>Bacteria</taxon>
        <taxon>Bacillati</taxon>
        <taxon>Actinomycetota</taxon>
        <taxon>Actinomycetes</taxon>
        <taxon>Micrococcales</taxon>
        <taxon>Microbacteriaceae</taxon>
        <taxon>Curtobacterium</taxon>
    </lineage>
</organism>
<dbReference type="SMART" id="SM00382">
    <property type="entry name" value="AAA"/>
    <property type="match status" value="1"/>
</dbReference>
<dbReference type="PROSITE" id="PS00674">
    <property type="entry name" value="AAA"/>
    <property type="match status" value="1"/>
</dbReference>
<dbReference type="SUPFAM" id="SSF52540">
    <property type="entry name" value="P-loop containing nucleoside triphosphate hydrolases"/>
    <property type="match status" value="1"/>
</dbReference>
<dbReference type="PANTHER" id="PTHR23077:SF171">
    <property type="entry name" value="NUCLEAR VALOSIN-CONTAINING PROTEIN-LIKE"/>
    <property type="match status" value="1"/>
</dbReference>
<comment type="similarity">
    <text evidence="3">Belongs to the AAA ATPase family.</text>
</comment>
<evidence type="ECO:0000256" key="1">
    <source>
        <dbReference type="ARBA" id="ARBA00022741"/>
    </source>
</evidence>
<dbReference type="EMBL" id="JAAOYO010000001">
    <property type="protein sequence ID" value="NII39429.1"/>
    <property type="molecule type" value="Genomic_DNA"/>
</dbReference>
<dbReference type="Gene3D" id="1.25.40.10">
    <property type="entry name" value="Tetratricopeptide repeat domain"/>
    <property type="match status" value="1"/>
</dbReference>
<feature type="domain" description="AAA+ ATPase" evidence="4">
    <location>
        <begin position="176"/>
        <end position="313"/>
    </location>
</feature>
<sequence>MTDQAPNDAPQRDPLLDALRRAVQAAPDDVALRVHLGQLLLDAGRTEEATAEAAAALATAPADSSAAALMLAALQPGTGSLAEPETAAAPTTQAARPVPEFDWHAAEQQVDHIAEAAFVDDGATPDADPSSAWSPESSSVTFADVGGMEHVKARLTASFLAPLANPELRALYGKSLRGGLLLYGPPGCGKTYIARAVAGELGARFISVGIADVLDPYLGVSEQNIRGVFEAARAAAPCVVFIDEIDALGQRRSQTRSSSVRGMVNQLLTELDGVDGGNDGVFVLAATNQPWDVDPALRRPGRLDRTVLVLPPDAPARQAVFRSELSRRPVEGIDLATLAARTEGFSGADIAYACEVAAERALMDSVATGTPRLIGMADLTAAVSELRPSTGPWLDTARSVVTFGEDDGTYAELRAYLKKRKR</sequence>
<dbReference type="PANTHER" id="PTHR23077">
    <property type="entry name" value="AAA-FAMILY ATPASE"/>
    <property type="match status" value="1"/>
</dbReference>
<dbReference type="Proteomes" id="UP001318300">
    <property type="component" value="Unassembled WGS sequence"/>
</dbReference>
<dbReference type="InterPro" id="IPR011990">
    <property type="entry name" value="TPR-like_helical_dom_sf"/>
</dbReference>
<accession>A0ABX0T5G4</accession>
<dbReference type="InterPro" id="IPR041569">
    <property type="entry name" value="AAA_lid_3"/>
</dbReference>
<dbReference type="InterPro" id="IPR027417">
    <property type="entry name" value="P-loop_NTPase"/>
</dbReference>
<reference evidence="5 6" key="1">
    <citation type="submission" date="2020-03" db="EMBL/GenBank/DDBJ databases">
        <title>Above-ground endophytic microbial communities from plants in different locations in the United States.</title>
        <authorList>
            <person name="Frank C."/>
        </authorList>
    </citation>
    <scope>NUCLEOTIDE SEQUENCE [LARGE SCALE GENOMIC DNA]</scope>
    <source>
        <strain evidence="5 6">WW7</strain>
    </source>
</reference>
<keyword evidence="1 3" id="KW-0547">Nucleotide-binding</keyword>
<dbReference type="InterPro" id="IPR003960">
    <property type="entry name" value="ATPase_AAA_CS"/>
</dbReference>
<evidence type="ECO:0000313" key="6">
    <source>
        <dbReference type="Proteomes" id="UP001318300"/>
    </source>
</evidence>
<keyword evidence="6" id="KW-1185">Reference proteome</keyword>
<comment type="caution">
    <text evidence="5">The sequence shown here is derived from an EMBL/GenBank/DDBJ whole genome shotgun (WGS) entry which is preliminary data.</text>
</comment>
<proteinExistence type="inferred from homology"/>